<name>A0A2P1BP22_KLEPN</name>
<feature type="region of interest" description="Disordered" evidence="1">
    <location>
        <begin position="1"/>
        <end position="38"/>
    </location>
</feature>
<dbReference type="EMBL" id="MG700549">
    <property type="protein sequence ID" value="AVI43452.1"/>
    <property type="molecule type" value="Genomic_DNA"/>
</dbReference>
<evidence type="ECO:0000256" key="1">
    <source>
        <dbReference type="SAM" id="MobiDB-lite"/>
    </source>
</evidence>
<gene>
    <name evidence="2" type="primary">traI_16</name>
</gene>
<reference evidence="2" key="1">
    <citation type="submission" date="2017-12" db="EMBL/GenBank/DDBJ databases">
        <title>Insights into the successfully spreading KPC-encoding IncII plasmids.</title>
        <authorList>
            <person name="Brandt C."/>
            <person name="Pletz M.W."/>
            <person name="Makarewicz O."/>
        </authorList>
    </citation>
    <scope>NUCLEOTIDE SEQUENCE</scope>
    <source>
        <strain evidence="2">St015256/1</strain>
        <plasmid evidence="2">pUJ-83KPC</plasmid>
    </source>
</reference>
<evidence type="ECO:0000313" key="2">
    <source>
        <dbReference type="EMBL" id="AVI43452.1"/>
    </source>
</evidence>
<proteinExistence type="predicted"/>
<protein>
    <submittedName>
        <fullName evidence="2">Multifunctional conjugation protein TraI</fullName>
    </submittedName>
</protein>
<organism evidence="2">
    <name type="scientific">Klebsiella pneumoniae</name>
    <dbReference type="NCBI Taxonomy" id="573"/>
    <lineage>
        <taxon>Bacteria</taxon>
        <taxon>Pseudomonadati</taxon>
        <taxon>Pseudomonadota</taxon>
        <taxon>Gammaproteobacteria</taxon>
        <taxon>Enterobacterales</taxon>
        <taxon>Enterobacteriaceae</taxon>
        <taxon>Klebsiella/Raoultella group</taxon>
        <taxon>Klebsiella</taxon>
        <taxon>Klebsiella pneumoniae complex</taxon>
    </lineage>
</organism>
<keyword evidence="2" id="KW-0614">Plasmid</keyword>
<accession>A0A2P1BP22</accession>
<sequence length="119" mass="12246">MLAQDRPVMGIVSGQGGASGQRERGRVNPDGPGAGRDVHIRRPITAHVIFSPVMCVWPETVTGKSALQDGTAFIPGGTLIVDQAELSLKETISCSMARCAITCRSCSPTAGSAAGPAAR</sequence>
<geneLocation type="plasmid" evidence="2">
    <name>pUJ-83KPC</name>
</geneLocation>
<dbReference type="AlphaFoldDB" id="A0A2P1BP22"/>